<dbReference type="PANTHER" id="PTHR22594:SF34">
    <property type="entry name" value="ASPARAGINE--TRNA LIGASE, MITOCHONDRIAL-RELATED"/>
    <property type="match status" value="1"/>
</dbReference>
<evidence type="ECO:0000256" key="5">
    <source>
        <dbReference type="ARBA" id="ARBA00022840"/>
    </source>
</evidence>
<keyword evidence="11" id="KW-1185">Reference proteome</keyword>
<dbReference type="GO" id="GO:0004816">
    <property type="term" value="F:asparagine-tRNA ligase activity"/>
    <property type="evidence" value="ECO:0007669"/>
    <property type="project" value="UniProtKB-EC"/>
</dbReference>
<dbReference type="AlphaFoldDB" id="A0AA38NI41"/>
<dbReference type="SUPFAM" id="SSF50249">
    <property type="entry name" value="Nucleic acid-binding proteins"/>
    <property type="match status" value="1"/>
</dbReference>
<dbReference type="GO" id="GO:0005739">
    <property type="term" value="C:mitochondrion"/>
    <property type="evidence" value="ECO:0007669"/>
    <property type="project" value="TreeGrafter"/>
</dbReference>
<dbReference type="NCBIfam" id="TIGR00457">
    <property type="entry name" value="asnS"/>
    <property type="match status" value="1"/>
</dbReference>
<dbReference type="Gene3D" id="3.30.930.10">
    <property type="entry name" value="Bira Bifunctional Protein, Domain 2"/>
    <property type="match status" value="1"/>
</dbReference>
<accession>A0AA38NI41</accession>
<feature type="compositionally biased region" description="Low complexity" evidence="8">
    <location>
        <begin position="125"/>
        <end position="139"/>
    </location>
</feature>
<evidence type="ECO:0000313" key="10">
    <source>
        <dbReference type="EMBL" id="KAJ3782867.1"/>
    </source>
</evidence>
<reference evidence="10" key="1">
    <citation type="submission" date="2022-08" db="EMBL/GenBank/DDBJ databases">
        <authorList>
            <consortium name="DOE Joint Genome Institute"/>
            <person name="Min B."/>
            <person name="Riley R."/>
            <person name="Sierra-Patev S."/>
            <person name="Naranjo-Ortiz M."/>
            <person name="Looney B."/>
            <person name="Konkel Z."/>
            <person name="Slot J.C."/>
            <person name="Sakamoto Y."/>
            <person name="Steenwyk J.L."/>
            <person name="Rokas A."/>
            <person name="Carro J."/>
            <person name="Camarero S."/>
            <person name="Ferreira P."/>
            <person name="Molpeceres G."/>
            <person name="Ruiz-Duenas F.J."/>
            <person name="Serrano A."/>
            <person name="Henrissat B."/>
            <person name="Drula E."/>
            <person name="Hughes K.W."/>
            <person name="Mata J.L."/>
            <person name="Ishikawa N.K."/>
            <person name="Vargas-Isla R."/>
            <person name="Ushijima S."/>
            <person name="Smith C.A."/>
            <person name="Ahrendt S."/>
            <person name="Andreopoulos W."/>
            <person name="He G."/>
            <person name="Labutti K."/>
            <person name="Lipzen A."/>
            <person name="Ng V."/>
            <person name="Sandor L."/>
            <person name="Barry K."/>
            <person name="Martinez A.T."/>
            <person name="Xiao Y."/>
            <person name="Gibbons J.G."/>
            <person name="Terashima K."/>
            <person name="Hibbett D.S."/>
            <person name="Grigoriev I.V."/>
        </authorList>
    </citation>
    <scope>NUCLEOTIDE SEQUENCE</scope>
    <source>
        <strain evidence="10">TFB10291</strain>
    </source>
</reference>
<dbReference type="CDD" id="cd04318">
    <property type="entry name" value="EcAsnRS_like_N"/>
    <property type="match status" value="1"/>
</dbReference>
<keyword evidence="3" id="KW-0436">Ligase</keyword>
<evidence type="ECO:0000313" key="11">
    <source>
        <dbReference type="Proteomes" id="UP001163798"/>
    </source>
</evidence>
<dbReference type="PRINTS" id="PR01042">
    <property type="entry name" value="TRNASYNTHASP"/>
</dbReference>
<dbReference type="EMBL" id="MU793448">
    <property type="protein sequence ID" value="KAJ3782867.1"/>
    <property type="molecule type" value="Genomic_DNA"/>
</dbReference>
<evidence type="ECO:0000259" key="9">
    <source>
        <dbReference type="PROSITE" id="PS50862"/>
    </source>
</evidence>
<comment type="similarity">
    <text evidence="1">Belongs to the class-II aminoacyl-tRNA synthetase family.</text>
</comment>
<dbReference type="PROSITE" id="PS50862">
    <property type="entry name" value="AA_TRNA_LIGASE_II"/>
    <property type="match status" value="1"/>
</dbReference>
<evidence type="ECO:0000256" key="6">
    <source>
        <dbReference type="ARBA" id="ARBA00022917"/>
    </source>
</evidence>
<name>A0AA38NI41_9AGAR</name>
<dbReference type="EC" id="6.1.1.22" evidence="2"/>
<dbReference type="InterPro" id="IPR006195">
    <property type="entry name" value="aa-tRNA-synth_II"/>
</dbReference>
<evidence type="ECO:0000256" key="1">
    <source>
        <dbReference type="ARBA" id="ARBA00008226"/>
    </source>
</evidence>
<dbReference type="Proteomes" id="UP001163798">
    <property type="component" value="Unassembled WGS sequence"/>
</dbReference>
<keyword evidence="4" id="KW-0547">Nucleotide-binding</keyword>
<dbReference type="InterPro" id="IPR004522">
    <property type="entry name" value="Asn-tRNA-ligase"/>
</dbReference>
<evidence type="ECO:0000256" key="2">
    <source>
        <dbReference type="ARBA" id="ARBA00012816"/>
    </source>
</evidence>
<gene>
    <name evidence="10" type="ORF">GGU10DRAFT_317806</name>
</gene>
<evidence type="ECO:0000256" key="7">
    <source>
        <dbReference type="ARBA" id="ARBA00023146"/>
    </source>
</evidence>
<dbReference type="GO" id="GO:0006421">
    <property type="term" value="P:asparaginyl-tRNA aminoacylation"/>
    <property type="evidence" value="ECO:0007669"/>
    <property type="project" value="InterPro"/>
</dbReference>
<dbReference type="SUPFAM" id="SSF55681">
    <property type="entry name" value="Class II aaRS and biotin synthetases"/>
    <property type="match status" value="1"/>
</dbReference>
<dbReference type="InterPro" id="IPR045864">
    <property type="entry name" value="aa-tRNA-synth_II/BPL/LPL"/>
</dbReference>
<dbReference type="Pfam" id="PF00152">
    <property type="entry name" value="tRNA-synt_2"/>
    <property type="match status" value="1"/>
</dbReference>
<feature type="region of interest" description="Disordered" evidence="8">
    <location>
        <begin position="118"/>
        <end position="139"/>
    </location>
</feature>
<protein>
    <recommendedName>
        <fullName evidence="2">asparagine--tRNA ligase</fullName>
        <ecNumber evidence="2">6.1.1.22</ecNumber>
    </recommendedName>
</protein>
<dbReference type="InterPro" id="IPR004364">
    <property type="entry name" value="Aa-tRNA-synt_II"/>
</dbReference>
<organism evidence="10 11">
    <name type="scientific">Lentinula aff. detonsa</name>
    <dbReference type="NCBI Taxonomy" id="2804958"/>
    <lineage>
        <taxon>Eukaryota</taxon>
        <taxon>Fungi</taxon>
        <taxon>Dikarya</taxon>
        <taxon>Basidiomycota</taxon>
        <taxon>Agaricomycotina</taxon>
        <taxon>Agaricomycetes</taxon>
        <taxon>Agaricomycetidae</taxon>
        <taxon>Agaricales</taxon>
        <taxon>Marasmiineae</taxon>
        <taxon>Omphalotaceae</taxon>
        <taxon>Lentinula</taxon>
    </lineage>
</organism>
<keyword evidence="7" id="KW-0030">Aminoacyl-tRNA synthetase</keyword>
<keyword evidence="5" id="KW-0067">ATP-binding</keyword>
<feature type="domain" description="Aminoacyl-transfer RNA synthetases class-II family profile" evidence="9">
    <location>
        <begin position="162"/>
        <end position="511"/>
    </location>
</feature>
<evidence type="ECO:0000256" key="8">
    <source>
        <dbReference type="SAM" id="MobiDB-lite"/>
    </source>
</evidence>
<comment type="caution">
    <text evidence="10">The sequence shown here is derived from an EMBL/GenBank/DDBJ whole genome shotgun (WGS) entry which is preliminary data.</text>
</comment>
<dbReference type="Gene3D" id="2.40.50.140">
    <property type="entry name" value="Nucleic acid-binding proteins"/>
    <property type="match status" value="1"/>
</dbReference>
<proteinExistence type="inferred from homology"/>
<dbReference type="PANTHER" id="PTHR22594">
    <property type="entry name" value="ASPARTYL/LYSYL-TRNA SYNTHETASE"/>
    <property type="match status" value="1"/>
</dbReference>
<dbReference type="GO" id="GO:0005524">
    <property type="term" value="F:ATP binding"/>
    <property type="evidence" value="ECO:0007669"/>
    <property type="project" value="UniProtKB-KW"/>
</dbReference>
<evidence type="ECO:0000256" key="4">
    <source>
        <dbReference type="ARBA" id="ARBA00022741"/>
    </source>
</evidence>
<keyword evidence="6" id="KW-0648">Protein biosynthesis</keyword>
<sequence>MDIRGARIHRLPQTIKELLDRQRTCRTTTITGHVRSIRRQKQRTFALIEDGSTDRGLQAVFNHADQRNIQKLKQLTFGAALRLTGSLVESKGPGQDFELVVSKDDSIEVLGKCDPNTYPLQPKNSSSSTTTAISSSSGTHSVEYLRNHLHLRLRTPAMQRTIRLRARIKENLEGYLNREHGFVYVHTPLITGIDAEGGGESFLVGVEQGRDSDKSEEEVQRSQQFFSRPAHLTVSSQLHLEAFQAALGRVYTLSPCFRAERSLTGRHLSEFWMLECEWGSSTSFTASSSSRDLHGLCTFVEDMLRYTITNVVFPHLSSSYAAADDYSTSHSAENDELYRAAFSGIPWPRVTYTEAVGILQRESELFPPIIGQPLQSEHEKYLSEIYFKNSPVFVLDYPRAVKPFYMRVNDDTNNASDDVETVACFDLLVPHVGELVGGSVREERYEVLRRNMVEAGLITPVPSPSWYLDLRQYGSVPHGGFGMGFERLVVWLSVDKGVSGVGNIREAIGMPRWKGKMGM</sequence>
<dbReference type="InterPro" id="IPR012340">
    <property type="entry name" value="NA-bd_OB-fold"/>
</dbReference>
<dbReference type="InterPro" id="IPR002312">
    <property type="entry name" value="Asp/Asn-tRNA-synth_IIb"/>
</dbReference>
<evidence type="ECO:0000256" key="3">
    <source>
        <dbReference type="ARBA" id="ARBA00022598"/>
    </source>
</evidence>